<dbReference type="CDD" id="cd03255">
    <property type="entry name" value="ABC_MJ0796_LolCDE_FtsE"/>
    <property type="match status" value="1"/>
</dbReference>
<evidence type="ECO:0000313" key="7">
    <source>
        <dbReference type="EMBL" id="MBH1940435.1"/>
    </source>
</evidence>
<dbReference type="AlphaFoldDB" id="A0A8J7KVQ9"/>
<dbReference type="RefSeq" id="WP_197660657.1">
    <property type="nucleotide sequence ID" value="NZ_JAEAGR010000004.1"/>
</dbReference>
<keyword evidence="5" id="KW-0472">Membrane</keyword>
<dbReference type="GO" id="GO:0016887">
    <property type="term" value="F:ATP hydrolysis activity"/>
    <property type="evidence" value="ECO:0007669"/>
    <property type="project" value="InterPro"/>
</dbReference>
<dbReference type="Proteomes" id="UP000623269">
    <property type="component" value="Unassembled WGS sequence"/>
</dbReference>
<evidence type="ECO:0000256" key="3">
    <source>
        <dbReference type="ARBA" id="ARBA00022741"/>
    </source>
</evidence>
<evidence type="ECO:0000256" key="5">
    <source>
        <dbReference type="SAM" id="Phobius"/>
    </source>
</evidence>
<dbReference type="PROSITE" id="PS50893">
    <property type="entry name" value="ABC_TRANSPORTER_2"/>
    <property type="match status" value="1"/>
</dbReference>
<dbReference type="Gene3D" id="3.40.50.300">
    <property type="entry name" value="P-loop containing nucleotide triphosphate hydrolases"/>
    <property type="match status" value="1"/>
</dbReference>
<dbReference type="PANTHER" id="PTHR42798:SF6">
    <property type="entry name" value="CELL DIVISION ATP-BINDING PROTEIN FTSE"/>
    <property type="match status" value="1"/>
</dbReference>
<dbReference type="PROSITE" id="PS00211">
    <property type="entry name" value="ABC_TRANSPORTER_1"/>
    <property type="match status" value="1"/>
</dbReference>
<feature type="transmembrane region" description="Helical" evidence="5">
    <location>
        <begin position="691"/>
        <end position="718"/>
    </location>
</feature>
<feature type="transmembrane region" description="Helical" evidence="5">
    <location>
        <begin position="646"/>
        <end position="671"/>
    </location>
</feature>
<dbReference type="InterPro" id="IPR003439">
    <property type="entry name" value="ABC_transporter-like_ATP-bd"/>
</dbReference>
<evidence type="ECO:0000256" key="1">
    <source>
        <dbReference type="ARBA" id="ARBA00005417"/>
    </source>
</evidence>
<keyword evidence="5" id="KW-1133">Transmembrane helix</keyword>
<gene>
    <name evidence="7" type="ORF">I5677_05925</name>
</gene>
<keyword evidence="5" id="KW-0812">Transmembrane</keyword>
<evidence type="ECO:0000313" key="8">
    <source>
        <dbReference type="Proteomes" id="UP000623269"/>
    </source>
</evidence>
<comment type="caution">
    <text evidence="7">The sequence shown here is derived from an EMBL/GenBank/DDBJ whole genome shotgun (WGS) entry which is preliminary data.</text>
</comment>
<name>A0A8J7KVQ9_9FIRM</name>
<dbReference type="Pfam" id="PF00005">
    <property type="entry name" value="ABC_tran"/>
    <property type="match status" value="1"/>
</dbReference>
<evidence type="ECO:0000256" key="2">
    <source>
        <dbReference type="ARBA" id="ARBA00022448"/>
    </source>
</evidence>
<proteinExistence type="inferred from homology"/>
<keyword evidence="2" id="KW-0813">Transport</keyword>
<dbReference type="GO" id="GO:0005524">
    <property type="term" value="F:ATP binding"/>
    <property type="evidence" value="ECO:0007669"/>
    <property type="project" value="UniProtKB-KW"/>
</dbReference>
<reference evidence="7" key="1">
    <citation type="submission" date="2020-12" db="EMBL/GenBank/DDBJ databases">
        <title>M. sibirica DSM 26468T genome.</title>
        <authorList>
            <person name="Thieme N."/>
            <person name="Rettenmaier R."/>
            <person name="Zverlov V."/>
            <person name="Liebl W."/>
        </authorList>
    </citation>
    <scope>NUCLEOTIDE SEQUENCE</scope>
    <source>
        <strain evidence="7">DSM 26468</strain>
    </source>
</reference>
<organism evidence="7 8">
    <name type="scientific">Mobilitalea sibirica</name>
    <dbReference type="NCBI Taxonomy" id="1462919"/>
    <lineage>
        <taxon>Bacteria</taxon>
        <taxon>Bacillati</taxon>
        <taxon>Bacillota</taxon>
        <taxon>Clostridia</taxon>
        <taxon>Lachnospirales</taxon>
        <taxon>Lachnospiraceae</taxon>
        <taxon>Mobilitalea</taxon>
    </lineage>
</organism>
<keyword evidence="3" id="KW-0547">Nucleotide-binding</keyword>
<keyword evidence="4 7" id="KW-0067">ATP-binding</keyword>
<dbReference type="InterPro" id="IPR027417">
    <property type="entry name" value="P-loop_NTPase"/>
</dbReference>
<feature type="transmembrane region" description="Helical" evidence="5">
    <location>
        <begin position="730"/>
        <end position="753"/>
    </location>
</feature>
<comment type="similarity">
    <text evidence="1">Belongs to the ABC transporter superfamily.</text>
</comment>
<dbReference type="InterPro" id="IPR017911">
    <property type="entry name" value="MacB-like_ATP-bd"/>
</dbReference>
<accession>A0A8J7KVQ9</accession>
<dbReference type="InterPro" id="IPR017871">
    <property type="entry name" value="ABC_transporter-like_CS"/>
</dbReference>
<dbReference type="InterPro" id="IPR003593">
    <property type="entry name" value="AAA+_ATPase"/>
</dbReference>
<keyword evidence="8" id="KW-1185">Reference proteome</keyword>
<feature type="domain" description="ABC transporter" evidence="6">
    <location>
        <begin position="7"/>
        <end position="245"/>
    </location>
</feature>
<sequence length="762" mass="86655">MTNGSIIRLENVSKYYIAEGKVVPALEKTDLTFASTGLVAIIGESGSGKTTLLNLIGGNLNPDSGFVYFGNKKIAELDDANREDYRKKQIGFIYQDFELIGHYTARENIMSALLLSGEKLETAKVKTEEVLHKVGLKGHADIKVCKLSAGQRQRVGIARVLARDTKIILADEPTANLDAENGKQIMELLRECANDHLIILVTHNLDQAKDYATRIIKMRKGRVEEDSAPCLLELIRIHTLPKNLITTNRLKIPLLPLLKWDMKSSAIQNILVLLFLAMAGLIMIFFYSTYYINSDETPAKIFQASAYQNSSMERIAVVRLDGEKISSRDLEWAKSLKYVETTDLYDTVADIRYYLEEGEDYEYDYLSGRLIKPLDETNYVRSASSLSEEDIYAGQMPEKENEIVICSEDETLLGKEYGSYLKLVIDSSDTFYYQKFKVTGLLKGNSGQAFFSNAFCDMLNAYYEGPNCKIHFFWNESTQTFGQIASALPQIDRNLNGNTVVTRKAYLSMFRNAIPKGECQFVCRYYSDLGNLISDRKVIDINVIEKDYTNSNEDIEVFTHVIPNGATLERVFINESSFPFIDVSEELFYSIYDTGSRQMSIYVEDYAYLDRVLKKINESGDYIAASTYRMSAKYFSDDLNVNRERLIAMSLFVLLITAGAIVFVVCMIYMIRKKEYLILNKLGMKPYLFQLITFTKLALLSFAAMFSIAIILIILYNIRTTLVLNYLKYLMIPQFVVCAILFLIAVALATYIYTRIIKKSFI</sequence>
<protein>
    <submittedName>
        <fullName evidence="7">ABC transporter ATP-binding protein/permease</fullName>
    </submittedName>
</protein>
<dbReference type="SUPFAM" id="SSF52540">
    <property type="entry name" value="P-loop containing nucleoside triphosphate hydrolases"/>
    <property type="match status" value="1"/>
</dbReference>
<dbReference type="EMBL" id="JAEAGR010000004">
    <property type="protein sequence ID" value="MBH1940435.1"/>
    <property type="molecule type" value="Genomic_DNA"/>
</dbReference>
<evidence type="ECO:0000256" key="4">
    <source>
        <dbReference type="ARBA" id="ARBA00022840"/>
    </source>
</evidence>
<dbReference type="SMART" id="SM00382">
    <property type="entry name" value="AAA"/>
    <property type="match status" value="1"/>
</dbReference>
<dbReference type="PANTHER" id="PTHR42798">
    <property type="entry name" value="LIPOPROTEIN-RELEASING SYSTEM ATP-BINDING PROTEIN LOLD"/>
    <property type="match status" value="1"/>
</dbReference>
<evidence type="ECO:0000259" key="6">
    <source>
        <dbReference type="PROSITE" id="PS50893"/>
    </source>
</evidence>
<feature type="transmembrane region" description="Helical" evidence="5">
    <location>
        <begin position="270"/>
        <end position="292"/>
    </location>
</feature>